<dbReference type="SUPFAM" id="SSF57667">
    <property type="entry name" value="beta-beta-alpha zinc fingers"/>
    <property type="match status" value="1"/>
</dbReference>
<dbReference type="AlphaFoldDB" id="A0A0L7LB29"/>
<accession>A0A0L7LB29</accession>
<dbReference type="CDD" id="cd18315">
    <property type="entry name" value="BTB_POZ_BAB-like"/>
    <property type="match status" value="1"/>
</dbReference>
<protein>
    <submittedName>
        <fullName evidence="7">Bmp-induced factor</fullName>
    </submittedName>
</protein>
<dbReference type="GO" id="GO:0048513">
    <property type="term" value="P:animal organ development"/>
    <property type="evidence" value="ECO:0007669"/>
    <property type="project" value="UniProtKB-ARBA"/>
</dbReference>
<dbReference type="PROSITE" id="PS50097">
    <property type="entry name" value="BTB"/>
    <property type="match status" value="1"/>
</dbReference>
<dbReference type="Proteomes" id="UP000037510">
    <property type="component" value="Unassembled WGS sequence"/>
</dbReference>
<dbReference type="PROSITE" id="PS50157">
    <property type="entry name" value="ZINC_FINGER_C2H2_2"/>
    <property type="match status" value="2"/>
</dbReference>
<evidence type="ECO:0000313" key="8">
    <source>
        <dbReference type="Proteomes" id="UP000037510"/>
    </source>
</evidence>
<evidence type="ECO:0000256" key="2">
    <source>
        <dbReference type="ARBA" id="ARBA00023242"/>
    </source>
</evidence>
<organism evidence="7 8">
    <name type="scientific">Operophtera brumata</name>
    <name type="common">Winter moth</name>
    <name type="synonym">Phalaena brumata</name>
    <dbReference type="NCBI Taxonomy" id="104452"/>
    <lineage>
        <taxon>Eukaryota</taxon>
        <taxon>Metazoa</taxon>
        <taxon>Ecdysozoa</taxon>
        <taxon>Arthropoda</taxon>
        <taxon>Hexapoda</taxon>
        <taxon>Insecta</taxon>
        <taxon>Pterygota</taxon>
        <taxon>Neoptera</taxon>
        <taxon>Endopterygota</taxon>
        <taxon>Lepidoptera</taxon>
        <taxon>Glossata</taxon>
        <taxon>Ditrysia</taxon>
        <taxon>Geometroidea</taxon>
        <taxon>Geometridae</taxon>
        <taxon>Larentiinae</taxon>
        <taxon>Operophtera</taxon>
    </lineage>
</organism>
<keyword evidence="3" id="KW-0479">Metal-binding</keyword>
<dbReference type="Pfam" id="PF00651">
    <property type="entry name" value="BTB"/>
    <property type="match status" value="1"/>
</dbReference>
<feature type="domain" description="C2H2-type" evidence="6">
    <location>
        <begin position="306"/>
        <end position="334"/>
    </location>
</feature>
<gene>
    <name evidence="7" type="ORF">OBRU01_12012</name>
</gene>
<feature type="region of interest" description="Disordered" evidence="4">
    <location>
        <begin position="93"/>
        <end position="125"/>
    </location>
</feature>
<dbReference type="SMART" id="SM00225">
    <property type="entry name" value="BTB"/>
    <property type="match status" value="1"/>
</dbReference>
<dbReference type="InterPro" id="IPR036236">
    <property type="entry name" value="Znf_C2H2_sf"/>
</dbReference>
<dbReference type="GO" id="GO:0006357">
    <property type="term" value="P:regulation of transcription by RNA polymerase II"/>
    <property type="evidence" value="ECO:0007669"/>
    <property type="project" value="TreeGrafter"/>
</dbReference>
<sequence>MDKKSRQFRAHKVILAACSKHFQELFDSAPPSHAGACYVILEATSADNMQALLEFMYKGEVHVSQDALSSFLKSGENLQVKGLSMEMSQDAWVKQQTQQSGDRQNRIKTSPVSGSGNCDTAESGPQHAATTFAPIMPQYSMPHHVGSMGRYPPPLHLPVHSSAHRRPAAPKQQSSSSSHCGSVADEPDTRSSPGASQRYDENPDTSTQHPIKNNGYERSASANDEMIDRLSNDQGAEDLRVKNENDFHTTGYNNSPPPATSMPPNNYHEKPIQTSPVPAKPGPEFFPTKIITSKSGGIATADGKKLKCPYCERLYGYETNLRAHIRQRHQGIRVPCPHCSRTFTRNNTVRRHIAREHRHQVTPHITQGPLPNHTQ</sequence>
<dbReference type="PANTHER" id="PTHR23110">
    <property type="entry name" value="BTB DOMAIN TRANSCRIPTION FACTOR"/>
    <property type="match status" value="1"/>
</dbReference>
<evidence type="ECO:0000259" key="6">
    <source>
        <dbReference type="PROSITE" id="PS50157"/>
    </source>
</evidence>
<comment type="subcellular location">
    <subcellularLocation>
        <location evidence="1">Nucleus</location>
    </subcellularLocation>
</comment>
<dbReference type="GO" id="GO:0005634">
    <property type="term" value="C:nucleus"/>
    <property type="evidence" value="ECO:0007669"/>
    <property type="project" value="UniProtKB-SubCell"/>
</dbReference>
<dbReference type="Pfam" id="PF00096">
    <property type="entry name" value="zf-C2H2"/>
    <property type="match status" value="2"/>
</dbReference>
<dbReference type="GO" id="GO:0003006">
    <property type="term" value="P:developmental process involved in reproduction"/>
    <property type="evidence" value="ECO:0007669"/>
    <property type="project" value="UniProtKB-ARBA"/>
</dbReference>
<feature type="compositionally biased region" description="Polar residues" evidence="4">
    <location>
        <begin position="94"/>
        <end position="120"/>
    </location>
</feature>
<dbReference type="InterPro" id="IPR013087">
    <property type="entry name" value="Znf_C2H2_type"/>
</dbReference>
<dbReference type="InterPro" id="IPR000210">
    <property type="entry name" value="BTB/POZ_dom"/>
</dbReference>
<dbReference type="SUPFAM" id="SSF54695">
    <property type="entry name" value="POZ domain"/>
    <property type="match status" value="1"/>
</dbReference>
<dbReference type="EMBL" id="JTDY01001869">
    <property type="protein sequence ID" value="KOB72678.1"/>
    <property type="molecule type" value="Genomic_DNA"/>
</dbReference>
<name>A0A0L7LB29_OPEBR</name>
<dbReference type="PROSITE" id="PS00028">
    <property type="entry name" value="ZINC_FINGER_C2H2_1"/>
    <property type="match status" value="2"/>
</dbReference>
<reference evidence="7 8" key="1">
    <citation type="journal article" date="2015" name="Genome Biol. Evol.">
        <title>The genome of winter moth (Operophtera brumata) provides a genomic perspective on sexual dimorphism and phenology.</title>
        <authorList>
            <person name="Derks M.F."/>
            <person name="Smit S."/>
            <person name="Salis L."/>
            <person name="Schijlen E."/>
            <person name="Bossers A."/>
            <person name="Mateman C."/>
            <person name="Pijl A.S."/>
            <person name="de Ridder D."/>
            <person name="Groenen M.A."/>
            <person name="Visser M.E."/>
            <person name="Megens H.J."/>
        </authorList>
    </citation>
    <scope>NUCLEOTIDE SEQUENCE [LARGE SCALE GENOMIC DNA]</scope>
    <source>
        <strain evidence="7">WM2013NL</strain>
        <tissue evidence="7">Head and thorax</tissue>
    </source>
</reference>
<evidence type="ECO:0000256" key="1">
    <source>
        <dbReference type="ARBA" id="ARBA00004123"/>
    </source>
</evidence>
<feature type="region of interest" description="Disordered" evidence="4">
    <location>
        <begin position="144"/>
        <end position="223"/>
    </location>
</feature>
<dbReference type="GO" id="GO:0048666">
    <property type="term" value="P:neuron development"/>
    <property type="evidence" value="ECO:0007669"/>
    <property type="project" value="UniProtKB-ARBA"/>
</dbReference>
<keyword evidence="3" id="KW-0863">Zinc-finger</keyword>
<evidence type="ECO:0000256" key="4">
    <source>
        <dbReference type="SAM" id="MobiDB-lite"/>
    </source>
</evidence>
<comment type="caution">
    <text evidence="7">The sequence shown here is derived from an EMBL/GenBank/DDBJ whole genome shotgun (WGS) entry which is preliminary data.</text>
</comment>
<keyword evidence="8" id="KW-1185">Reference proteome</keyword>
<dbReference type="SMART" id="SM00355">
    <property type="entry name" value="ZnF_C2H2"/>
    <property type="match status" value="2"/>
</dbReference>
<evidence type="ECO:0000256" key="3">
    <source>
        <dbReference type="PROSITE-ProRule" id="PRU00042"/>
    </source>
</evidence>
<dbReference type="InterPro" id="IPR051095">
    <property type="entry name" value="Dros_DevTransReg"/>
</dbReference>
<dbReference type="InterPro" id="IPR011333">
    <property type="entry name" value="SKP1/BTB/POZ_sf"/>
</dbReference>
<evidence type="ECO:0000259" key="5">
    <source>
        <dbReference type="PROSITE" id="PS50097"/>
    </source>
</evidence>
<proteinExistence type="predicted"/>
<feature type="domain" description="C2H2-type" evidence="6">
    <location>
        <begin position="334"/>
        <end position="362"/>
    </location>
</feature>
<keyword evidence="2" id="KW-0539">Nucleus</keyword>
<evidence type="ECO:0000313" key="7">
    <source>
        <dbReference type="EMBL" id="KOB72678.1"/>
    </source>
</evidence>
<dbReference type="GO" id="GO:0008270">
    <property type="term" value="F:zinc ion binding"/>
    <property type="evidence" value="ECO:0007669"/>
    <property type="project" value="UniProtKB-KW"/>
</dbReference>
<feature type="domain" description="BTB" evidence="5">
    <location>
        <begin position="1"/>
        <end position="65"/>
    </location>
</feature>
<dbReference type="Gene3D" id="3.30.160.60">
    <property type="entry name" value="Classic Zinc Finger"/>
    <property type="match status" value="1"/>
</dbReference>
<dbReference type="Gene3D" id="3.30.710.10">
    <property type="entry name" value="Potassium Channel Kv1.1, Chain A"/>
    <property type="match status" value="1"/>
</dbReference>
<dbReference type="PANTHER" id="PTHR23110:SF94">
    <property type="entry name" value="ZINC FINGER PROTEIN CHINMO"/>
    <property type="match status" value="1"/>
</dbReference>
<keyword evidence="3" id="KW-0862">Zinc</keyword>
<dbReference type="STRING" id="104452.A0A0L7LB29"/>